<dbReference type="Proteomes" id="UP000249165">
    <property type="component" value="Unassembled WGS sequence"/>
</dbReference>
<keyword evidence="1" id="KW-0472">Membrane</keyword>
<dbReference type="AlphaFoldDB" id="A0A327XHG4"/>
<comment type="caution">
    <text evidence="2">The sequence shown here is derived from an EMBL/GenBank/DDBJ whole genome shotgun (WGS) entry which is preliminary data.</text>
</comment>
<evidence type="ECO:0000313" key="3">
    <source>
        <dbReference type="Proteomes" id="UP000249165"/>
    </source>
</evidence>
<keyword evidence="1" id="KW-1133">Transmembrane helix</keyword>
<protein>
    <submittedName>
        <fullName evidence="2">Uncharacterized protein</fullName>
    </submittedName>
</protein>
<proteinExistence type="predicted"/>
<feature type="transmembrane region" description="Helical" evidence="1">
    <location>
        <begin position="55"/>
        <end position="77"/>
    </location>
</feature>
<sequence>MLAFAADFDAVCIGAVAGITVGSGAAASGLLLAGPGVAARSPDKPGAGDGHGVQALLAAVHVMGGVLIAILSIGMLLPMPAMIGTFRVINVMS</sequence>
<keyword evidence="3" id="KW-1185">Reference proteome</keyword>
<keyword evidence="1" id="KW-0812">Transmembrane</keyword>
<evidence type="ECO:0000256" key="1">
    <source>
        <dbReference type="SAM" id="Phobius"/>
    </source>
</evidence>
<organism evidence="2 3">
    <name type="scientific">Salipiger aestuarii</name>
    <dbReference type="NCBI Taxonomy" id="568098"/>
    <lineage>
        <taxon>Bacteria</taxon>
        <taxon>Pseudomonadati</taxon>
        <taxon>Pseudomonadota</taxon>
        <taxon>Alphaproteobacteria</taxon>
        <taxon>Rhodobacterales</taxon>
        <taxon>Roseobacteraceae</taxon>
        <taxon>Salipiger</taxon>
    </lineage>
</organism>
<evidence type="ECO:0000313" key="2">
    <source>
        <dbReference type="EMBL" id="RAK08220.1"/>
    </source>
</evidence>
<accession>A0A327XHG4</accession>
<dbReference type="EMBL" id="QLMG01000083">
    <property type="protein sequence ID" value="RAK08220.1"/>
    <property type="molecule type" value="Genomic_DNA"/>
</dbReference>
<name>A0A327XHG4_9RHOB</name>
<reference evidence="2 3" key="1">
    <citation type="submission" date="2018-06" db="EMBL/GenBank/DDBJ databases">
        <title>Genomic Encyclopedia of Archaeal and Bacterial Type Strains, Phase II (KMG-II): from individual species to whole genera.</title>
        <authorList>
            <person name="Goeker M."/>
        </authorList>
    </citation>
    <scope>NUCLEOTIDE SEQUENCE [LARGE SCALE GENOMIC DNA]</scope>
    <source>
        <strain evidence="2 3">DSM 22011</strain>
    </source>
</reference>
<gene>
    <name evidence="2" type="ORF">ATI53_10837</name>
</gene>